<protein>
    <submittedName>
        <fullName evidence="2">Uncharacterized protein</fullName>
    </submittedName>
</protein>
<dbReference type="Proteomes" id="UP000479710">
    <property type="component" value="Unassembled WGS sequence"/>
</dbReference>
<sequence length="165" mass="17485">MPSPPSSPPPTSSAILTPLGRWVEGGHQIWPLQCHHCSHNSQATAPRAIAAVEHHFHHHLHSHDRRVGVSTVIKATSETSQQPPSLSHDLGVKAPLEATAHRAITTGEVTSTVIFATATENTLAATLTVATEESFRHLHQHPLLPSGGDCPTSTAPSSAGRRATL</sequence>
<dbReference type="AlphaFoldDB" id="A0A6G1ESQ4"/>
<comment type="caution">
    <text evidence="2">The sequence shown here is derived from an EMBL/GenBank/DDBJ whole genome shotgun (WGS) entry which is preliminary data.</text>
</comment>
<evidence type="ECO:0000256" key="1">
    <source>
        <dbReference type="SAM" id="MobiDB-lite"/>
    </source>
</evidence>
<evidence type="ECO:0000313" key="3">
    <source>
        <dbReference type="Proteomes" id="UP000479710"/>
    </source>
</evidence>
<reference evidence="2 3" key="1">
    <citation type="submission" date="2019-11" db="EMBL/GenBank/DDBJ databases">
        <title>Whole genome sequence of Oryza granulata.</title>
        <authorList>
            <person name="Li W."/>
        </authorList>
    </citation>
    <scope>NUCLEOTIDE SEQUENCE [LARGE SCALE GENOMIC DNA]</scope>
    <source>
        <strain evidence="3">cv. Menghai</strain>
        <tissue evidence="2">Leaf</tissue>
    </source>
</reference>
<gene>
    <name evidence="2" type="ORF">E2562_034571</name>
</gene>
<organism evidence="2 3">
    <name type="scientific">Oryza meyeriana var. granulata</name>
    <dbReference type="NCBI Taxonomy" id="110450"/>
    <lineage>
        <taxon>Eukaryota</taxon>
        <taxon>Viridiplantae</taxon>
        <taxon>Streptophyta</taxon>
        <taxon>Embryophyta</taxon>
        <taxon>Tracheophyta</taxon>
        <taxon>Spermatophyta</taxon>
        <taxon>Magnoliopsida</taxon>
        <taxon>Liliopsida</taxon>
        <taxon>Poales</taxon>
        <taxon>Poaceae</taxon>
        <taxon>BOP clade</taxon>
        <taxon>Oryzoideae</taxon>
        <taxon>Oryzeae</taxon>
        <taxon>Oryzinae</taxon>
        <taxon>Oryza</taxon>
        <taxon>Oryza meyeriana</taxon>
    </lineage>
</organism>
<feature type="region of interest" description="Disordered" evidence="1">
    <location>
        <begin position="140"/>
        <end position="165"/>
    </location>
</feature>
<keyword evidence="3" id="KW-1185">Reference proteome</keyword>
<proteinExistence type="predicted"/>
<dbReference type="EMBL" id="SPHZ02000003">
    <property type="protein sequence ID" value="KAF0927602.1"/>
    <property type="molecule type" value="Genomic_DNA"/>
</dbReference>
<evidence type="ECO:0000313" key="2">
    <source>
        <dbReference type="EMBL" id="KAF0927602.1"/>
    </source>
</evidence>
<accession>A0A6G1ESQ4</accession>
<name>A0A6G1ESQ4_9ORYZ</name>